<feature type="transmembrane region" description="Helical" evidence="1">
    <location>
        <begin position="115"/>
        <end position="134"/>
    </location>
</feature>
<proteinExistence type="predicted"/>
<dbReference type="Proteomes" id="UP000253941">
    <property type="component" value="Unassembled WGS sequence"/>
</dbReference>
<accession>A0A369T573</accession>
<keyword evidence="1" id="KW-0812">Transmembrane</keyword>
<reference evidence="2 3" key="1">
    <citation type="submission" date="2018-07" db="EMBL/GenBank/DDBJ databases">
        <title>Venubactetium sediminum gen. nov., sp. nov., isolated from a marine solar saltern.</title>
        <authorList>
            <person name="Wang S."/>
        </authorList>
    </citation>
    <scope>NUCLEOTIDE SEQUENCE [LARGE SCALE GENOMIC DNA]</scope>
    <source>
        <strain evidence="2 3">WD2A32</strain>
    </source>
</reference>
<gene>
    <name evidence="2" type="ORF">DRB17_17995</name>
</gene>
<evidence type="ECO:0000313" key="3">
    <source>
        <dbReference type="Proteomes" id="UP000253941"/>
    </source>
</evidence>
<protein>
    <submittedName>
        <fullName evidence="2">Uncharacterized protein</fullName>
    </submittedName>
</protein>
<dbReference type="EMBL" id="QPMH01000026">
    <property type="protein sequence ID" value="RDD60491.1"/>
    <property type="molecule type" value="Genomic_DNA"/>
</dbReference>
<evidence type="ECO:0000313" key="2">
    <source>
        <dbReference type="EMBL" id="RDD60491.1"/>
    </source>
</evidence>
<dbReference type="AlphaFoldDB" id="A0A369T573"/>
<evidence type="ECO:0000256" key="1">
    <source>
        <dbReference type="SAM" id="Phobius"/>
    </source>
</evidence>
<comment type="caution">
    <text evidence="2">The sequence shown here is derived from an EMBL/GenBank/DDBJ whole genome shotgun (WGS) entry which is preliminary data.</text>
</comment>
<keyword evidence="1" id="KW-1133">Transmembrane helix</keyword>
<sequence length="166" mass="18699">MVTYGLIAAIVLLALAGLYARARVQQIDAREEYRNDFFDAANVLAEREDTPETPLSVVEFLAERVGKRRAPYEMMYFLIHGDARRSANEPAEKLRQLRQDLADMPEELRQQFGKAVAAGSMAITLNSLIVGWLIRRIAMYAVYKRNKRKYDGTDDAGTIAGGWALT</sequence>
<organism evidence="2 3">
    <name type="scientific">Ferruginivarius sediminum</name>
    <dbReference type="NCBI Taxonomy" id="2661937"/>
    <lineage>
        <taxon>Bacteria</taxon>
        <taxon>Pseudomonadati</taxon>
        <taxon>Pseudomonadota</taxon>
        <taxon>Alphaproteobacteria</taxon>
        <taxon>Rhodospirillales</taxon>
        <taxon>Rhodospirillaceae</taxon>
        <taxon>Ferruginivarius</taxon>
    </lineage>
</organism>
<name>A0A369T573_9PROT</name>
<dbReference type="RefSeq" id="WP_114583616.1">
    <property type="nucleotide sequence ID" value="NZ_QPMH01000026.1"/>
</dbReference>
<keyword evidence="3" id="KW-1185">Reference proteome</keyword>
<keyword evidence="1" id="KW-0472">Membrane</keyword>